<name>A0AAV5F8D8_ELECO</name>
<evidence type="ECO:0000313" key="1">
    <source>
        <dbReference type="EMBL" id="GJN30640.1"/>
    </source>
</evidence>
<protein>
    <submittedName>
        <fullName evidence="1">Uncharacterized protein</fullName>
    </submittedName>
</protein>
<dbReference type="Proteomes" id="UP001054889">
    <property type="component" value="Unassembled WGS sequence"/>
</dbReference>
<gene>
    <name evidence="1" type="primary">gb18964</name>
    <name evidence="1" type="ORF">PR202_gb18964</name>
</gene>
<dbReference type="EMBL" id="BQKI01000082">
    <property type="protein sequence ID" value="GJN30640.1"/>
    <property type="molecule type" value="Genomic_DNA"/>
</dbReference>
<reference evidence="1" key="1">
    <citation type="journal article" date="2018" name="DNA Res.">
        <title>Multiple hybrid de novo genome assembly of finger millet, an orphan allotetraploid crop.</title>
        <authorList>
            <person name="Hatakeyama M."/>
            <person name="Aluri S."/>
            <person name="Balachadran M.T."/>
            <person name="Sivarajan S.R."/>
            <person name="Patrignani A."/>
            <person name="Gruter S."/>
            <person name="Poveda L."/>
            <person name="Shimizu-Inatsugi R."/>
            <person name="Baeten J."/>
            <person name="Francoijs K.J."/>
            <person name="Nataraja K.N."/>
            <person name="Reddy Y.A.N."/>
            <person name="Phadnis S."/>
            <person name="Ravikumar R.L."/>
            <person name="Schlapbach R."/>
            <person name="Sreeman S.M."/>
            <person name="Shimizu K.K."/>
        </authorList>
    </citation>
    <scope>NUCLEOTIDE SEQUENCE</scope>
</reference>
<organism evidence="1 2">
    <name type="scientific">Eleusine coracana subsp. coracana</name>
    <dbReference type="NCBI Taxonomy" id="191504"/>
    <lineage>
        <taxon>Eukaryota</taxon>
        <taxon>Viridiplantae</taxon>
        <taxon>Streptophyta</taxon>
        <taxon>Embryophyta</taxon>
        <taxon>Tracheophyta</taxon>
        <taxon>Spermatophyta</taxon>
        <taxon>Magnoliopsida</taxon>
        <taxon>Liliopsida</taxon>
        <taxon>Poales</taxon>
        <taxon>Poaceae</taxon>
        <taxon>PACMAD clade</taxon>
        <taxon>Chloridoideae</taxon>
        <taxon>Cynodonteae</taxon>
        <taxon>Eleusininae</taxon>
        <taxon>Eleusine</taxon>
    </lineage>
</organism>
<accession>A0AAV5F8D8</accession>
<keyword evidence="2" id="KW-1185">Reference proteome</keyword>
<reference evidence="1" key="2">
    <citation type="submission" date="2021-12" db="EMBL/GenBank/DDBJ databases">
        <title>Resequencing data analysis of finger millet.</title>
        <authorList>
            <person name="Hatakeyama M."/>
            <person name="Aluri S."/>
            <person name="Balachadran M.T."/>
            <person name="Sivarajan S.R."/>
            <person name="Poveda L."/>
            <person name="Shimizu-Inatsugi R."/>
            <person name="Schlapbach R."/>
            <person name="Sreeman S.M."/>
            <person name="Shimizu K.K."/>
        </authorList>
    </citation>
    <scope>NUCLEOTIDE SEQUENCE</scope>
</reference>
<evidence type="ECO:0000313" key="2">
    <source>
        <dbReference type="Proteomes" id="UP001054889"/>
    </source>
</evidence>
<proteinExistence type="predicted"/>
<comment type="caution">
    <text evidence="1">The sequence shown here is derived from an EMBL/GenBank/DDBJ whole genome shotgun (WGS) entry which is preliminary data.</text>
</comment>
<sequence length="69" mass="8116">MLRPTIINPWIRAQARKQVSGQVQLSMALRFFLTYRDTRRLLATIWMCLLLNPLRLLSGSRALKYPTQK</sequence>
<dbReference type="AlphaFoldDB" id="A0AAV5F8D8"/>